<evidence type="ECO:0000259" key="7">
    <source>
        <dbReference type="PROSITE" id="PS50222"/>
    </source>
</evidence>
<keyword evidence="3" id="KW-0479">Metal-binding</keyword>
<evidence type="ECO:0000256" key="5">
    <source>
        <dbReference type="ARBA" id="ARBA00022837"/>
    </source>
</evidence>
<evidence type="ECO:0000313" key="8">
    <source>
        <dbReference type="Proteomes" id="UP000095280"/>
    </source>
</evidence>
<evidence type="ECO:0000256" key="3">
    <source>
        <dbReference type="ARBA" id="ARBA00022723"/>
    </source>
</evidence>
<dbReference type="AlphaFoldDB" id="A0A1I8GV34"/>
<dbReference type="SUPFAM" id="SSF47473">
    <property type="entry name" value="EF-hand"/>
    <property type="match status" value="1"/>
</dbReference>
<dbReference type="Proteomes" id="UP000095280">
    <property type="component" value="Unplaced"/>
</dbReference>
<evidence type="ECO:0000256" key="1">
    <source>
        <dbReference type="ARBA" id="ARBA00006049"/>
    </source>
</evidence>
<dbReference type="Pfam" id="PF13499">
    <property type="entry name" value="EF-hand_7"/>
    <property type="match status" value="1"/>
</dbReference>
<dbReference type="PROSITE" id="PS00018">
    <property type="entry name" value="EF_HAND_1"/>
    <property type="match status" value="2"/>
</dbReference>
<sequence length="181" mass="20032">MASSSAPPTSAPPCCSAGLTACYGCRPSSLDELVQRSKFNRDELKLMYRGFKTECPTGLLHRQAFREIFSQFFPLGDAACYADLVGTTSERLAWAFRLYDADGDGSISRGEMLRLVSAIYDLLGCCVSPRVGQLDVRRRAEQVFEMMDADKDGSVSFAEFETACRSGERDIDRELACFDTL</sequence>
<keyword evidence="6" id="KW-0449">Lipoprotein</keyword>
<evidence type="ECO:0000313" key="9">
    <source>
        <dbReference type="WBParaSite" id="maker-uti_cns_0003126-snap-gene-0.6-mRNA-1"/>
    </source>
</evidence>
<dbReference type="SMART" id="SM00054">
    <property type="entry name" value="EFh"/>
    <property type="match status" value="2"/>
</dbReference>
<dbReference type="WBParaSite" id="maker-uti_cns_0003126-snap-gene-0.6-mRNA-1">
    <property type="protein sequence ID" value="maker-uti_cns_0003126-snap-gene-0.6-mRNA-1"/>
    <property type="gene ID" value="maker-uti_cns_0003126-snap-gene-0.6"/>
</dbReference>
<dbReference type="Gene3D" id="1.10.238.10">
    <property type="entry name" value="EF-hand"/>
    <property type="match status" value="1"/>
</dbReference>
<evidence type="ECO:0000256" key="4">
    <source>
        <dbReference type="ARBA" id="ARBA00022737"/>
    </source>
</evidence>
<organism evidence="8 9">
    <name type="scientific">Macrostomum lignano</name>
    <dbReference type="NCBI Taxonomy" id="282301"/>
    <lineage>
        <taxon>Eukaryota</taxon>
        <taxon>Metazoa</taxon>
        <taxon>Spiralia</taxon>
        <taxon>Lophotrochozoa</taxon>
        <taxon>Platyhelminthes</taxon>
        <taxon>Rhabditophora</taxon>
        <taxon>Macrostomorpha</taxon>
        <taxon>Macrostomida</taxon>
        <taxon>Macrostomidae</taxon>
        <taxon>Macrostomum</taxon>
    </lineage>
</organism>
<feature type="domain" description="EF-hand" evidence="7">
    <location>
        <begin position="87"/>
        <end position="122"/>
    </location>
</feature>
<dbReference type="PANTHER" id="PTHR23055">
    <property type="entry name" value="CALCIUM BINDING PROTEINS"/>
    <property type="match status" value="1"/>
</dbReference>
<name>A0A1I8GV34_9PLAT</name>
<dbReference type="InterPro" id="IPR018247">
    <property type="entry name" value="EF_Hand_1_Ca_BS"/>
</dbReference>
<protein>
    <submittedName>
        <fullName evidence="9">EF-hand domain-containing protein</fullName>
    </submittedName>
</protein>
<dbReference type="CDD" id="cd00051">
    <property type="entry name" value="EFh"/>
    <property type="match status" value="1"/>
</dbReference>
<dbReference type="InterPro" id="IPR011992">
    <property type="entry name" value="EF-hand-dom_pair"/>
</dbReference>
<keyword evidence="5" id="KW-0106">Calcium</keyword>
<dbReference type="PANTHER" id="PTHR23055:SF178">
    <property type="entry name" value="NEUROCALCIN HOMOLOG"/>
    <property type="match status" value="1"/>
</dbReference>
<proteinExistence type="inferred from homology"/>
<dbReference type="InterPro" id="IPR028846">
    <property type="entry name" value="Recoverin"/>
</dbReference>
<dbReference type="GO" id="GO:0005509">
    <property type="term" value="F:calcium ion binding"/>
    <property type="evidence" value="ECO:0007669"/>
    <property type="project" value="InterPro"/>
</dbReference>
<comment type="similarity">
    <text evidence="1">Belongs to the recoverin family.</text>
</comment>
<reference evidence="9" key="1">
    <citation type="submission" date="2016-11" db="UniProtKB">
        <authorList>
            <consortium name="WormBaseParasite"/>
        </authorList>
    </citation>
    <scope>IDENTIFICATION</scope>
</reference>
<accession>A0A1I8GV34</accession>
<dbReference type="InterPro" id="IPR002048">
    <property type="entry name" value="EF_hand_dom"/>
</dbReference>
<keyword evidence="2" id="KW-0519">Myristate</keyword>
<keyword evidence="4" id="KW-0677">Repeat</keyword>
<feature type="domain" description="EF-hand" evidence="7">
    <location>
        <begin position="135"/>
        <end position="170"/>
    </location>
</feature>
<evidence type="ECO:0000256" key="2">
    <source>
        <dbReference type="ARBA" id="ARBA00022707"/>
    </source>
</evidence>
<dbReference type="PROSITE" id="PS50222">
    <property type="entry name" value="EF_HAND_2"/>
    <property type="match status" value="2"/>
</dbReference>
<keyword evidence="8" id="KW-1185">Reference proteome</keyword>
<evidence type="ECO:0000256" key="6">
    <source>
        <dbReference type="ARBA" id="ARBA00023288"/>
    </source>
</evidence>